<reference evidence="2 3" key="1">
    <citation type="submission" date="2019-08" db="EMBL/GenBank/DDBJ databases">
        <title>The genome sequence of a newly discovered highly antifungal drug resistant Aspergillus species, Aspergillus tanneri NIH 1004.</title>
        <authorList>
            <person name="Mounaud S."/>
            <person name="Singh I."/>
            <person name="Joardar V."/>
            <person name="Pakala S."/>
            <person name="Pakala S."/>
            <person name="Venepally P."/>
            <person name="Chung J.K."/>
            <person name="Losada L."/>
            <person name="Nierman W.C."/>
        </authorList>
    </citation>
    <scope>NUCLEOTIDE SEQUENCE [LARGE SCALE GENOMIC DNA]</scope>
    <source>
        <strain evidence="2 3">NIH1004</strain>
    </source>
</reference>
<feature type="compositionally biased region" description="Polar residues" evidence="1">
    <location>
        <begin position="10"/>
        <end position="28"/>
    </location>
</feature>
<dbReference type="AlphaFoldDB" id="A0A5M9MYA0"/>
<dbReference type="PANTHER" id="PTHR14303:SF0">
    <property type="entry name" value="DNA POLYMERASE DELTA SUBUNIT 4"/>
    <property type="match status" value="1"/>
</dbReference>
<accession>A0A5M9MYA0</accession>
<sequence>MPPTNRRRVNTTASSRSSQATLSFGSKSRITKPSATAPAKKSKDLNTVTTVVPENTSHDAASRLQDSPIIPFEPHVAEVVVRDQAETEMQKLLSEEDKRAMNMTEQDLRHYWSKEEDKRRGPRVHQEELSLHDKILRHFDLSSQFGPCIGIPRLKRWRRANTLKLNPPLEVLAVLLKQTDDTKQRAYVDELMS</sequence>
<gene>
    <name evidence="2" type="ORF">ATNIH1004_003626</name>
</gene>
<dbReference type="GeneID" id="54326328"/>
<name>A0A5M9MYA0_9EURO</name>
<dbReference type="EMBL" id="QUQM01000001">
    <property type="protein sequence ID" value="KAA8650936.1"/>
    <property type="molecule type" value="Genomic_DNA"/>
</dbReference>
<dbReference type="InterPro" id="IPR007218">
    <property type="entry name" value="DNA_pol_delta_4"/>
</dbReference>
<dbReference type="GO" id="GO:0003887">
    <property type="term" value="F:DNA-directed DNA polymerase activity"/>
    <property type="evidence" value="ECO:0007669"/>
    <property type="project" value="TreeGrafter"/>
</dbReference>
<dbReference type="GO" id="GO:0006261">
    <property type="term" value="P:DNA-templated DNA replication"/>
    <property type="evidence" value="ECO:0007669"/>
    <property type="project" value="TreeGrafter"/>
</dbReference>
<dbReference type="RefSeq" id="XP_033430297.1">
    <property type="nucleotide sequence ID" value="XM_033568302.1"/>
</dbReference>
<dbReference type="GO" id="GO:0000731">
    <property type="term" value="P:DNA synthesis involved in DNA repair"/>
    <property type="evidence" value="ECO:0007669"/>
    <property type="project" value="InterPro"/>
</dbReference>
<dbReference type="PANTHER" id="PTHR14303">
    <property type="entry name" value="DNA POLYMERASE DELTA SUBUNIT 4"/>
    <property type="match status" value="1"/>
</dbReference>
<feature type="region of interest" description="Disordered" evidence="1">
    <location>
        <begin position="1"/>
        <end position="47"/>
    </location>
</feature>
<evidence type="ECO:0000313" key="2">
    <source>
        <dbReference type="EMBL" id="KAA8650936.1"/>
    </source>
</evidence>
<organism evidence="2 3">
    <name type="scientific">Aspergillus tanneri</name>
    <dbReference type="NCBI Taxonomy" id="1220188"/>
    <lineage>
        <taxon>Eukaryota</taxon>
        <taxon>Fungi</taxon>
        <taxon>Dikarya</taxon>
        <taxon>Ascomycota</taxon>
        <taxon>Pezizomycotina</taxon>
        <taxon>Eurotiomycetes</taxon>
        <taxon>Eurotiomycetidae</taxon>
        <taxon>Eurotiales</taxon>
        <taxon>Aspergillaceae</taxon>
        <taxon>Aspergillus</taxon>
        <taxon>Aspergillus subgen. Circumdati</taxon>
    </lineage>
</organism>
<dbReference type="Pfam" id="PF04081">
    <property type="entry name" value="DNA_pol_delta_4"/>
    <property type="match status" value="1"/>
</dbReference>
<dbReference type="OrthoDB" id="337486at2759"/>
<dbReference type="GO" id="GO:0043625">
    <property type="term" value="C:delta DNA polymerase complex"/>
    <property type="evidence" value="ECO:0007669"/>
    <property type="project" value="TreeGrafter"/>
</dbReference>
<dbReference type="Proteomes" id="UP000324241">
    <property type="component" value="Unassembled WGS sequence"/>
</dbReference>
<proteinExistence type="predicted"/>
<evidence type="ECO:0000256" key="1">
    <source>
        <dbReference type="SAM" id="MobiDB-lite"/>
    </source>
</evidence>
<protein>
    <recommendedName>
        <fullName evidence="4">DNA polymerase delta subunit 4</fullName>
    </recommendedName>
</protein>
<evidence type="ECO:0000313" key="3">
    <source>
        <dbReference type="Proteomes" id="UP000324241"/>
    </source>
</evidence>
<evidence type="ECO:0008006" key="4">
    <source>
        <dbReference type="Google" id="ProtNLM"/>
    </source>
</evidence>
<dbReference type="VEuPathDB" id="FungiDB:EYZ11_001853"/>
<comment type="caution">
    <text evidence="2">The sequence shown here is derived from an EMBL/GenBank/DDBJ whole genome shotgun (WGS) entry which is preliminary data.</text>
</comment>